<dbReference type="Pfam" id="PF10304">
    <property type="entry name" value="RTP1_C2"/>
    <property type="match status" value="1"/>
</dbReference>
<proteinExistence type="inferred from homology"/>
<sequence length="903" mass="99018">MAESSHIPSARTKIIEEFLEATKRAYDPSKSLEDRKPELKAYDELITRTEAWILLPILNSLIKPDVLPIWLRKPLLQSLTLLPLRPDGVRGTLEFVFSVHPSSHPSAADAQQPQKSGASITHEAVAVATRLLSTVPATLSPEEWYGGISPQLFSLFDGDAGQDLAKTAAQIVGFGILGRKQIGASGAPGWNVFVQPLIEQINPSLDNAQNSSHEIEGEQTDEIIDLSRDKVLSNRHQLAAALRRLKVLIFSNPSPGLCKRVLKPVILQLWALAALSKPPEVVAERYCTPAEKLLHTYLTLFGKLENIDPIIQNILCRGCAETSDSSWQYQLVDGLGIDVVTSPHSSTGISLVEIEPRAEKLVKLIANSCSIEEISDIFLALLRRWTISMGKQSQPEIRTTTSDKTTSPAVQELAEVSVLQKLMELVPETLVSHFDQLLGIICQVLRGDERAPLGNDVVSVVLSLLNLVVTSTTFQRSDIQPQDLHIIEESLDRIGNSGNDEVSGTARNLALLLKYQDEVETSSNELPSAHSAQQIEDRRTYNLAMNYITGDGGNPPPVVSEGLNMLSNLVLAESSILDISAVTVLMSNLLKDNEDYINLRVIKLFTQLANKHPKSTIQELLDNYLDTQEHSTTDIRLRFGEAIIQVIERLGQTFAGAVAEQTGESLLSIAGRRGYRPKTMAKQAREDKLAKLRKDKAALNNDVDDDNDGLDEDVQMTEADRADNEILAQIVQGWESKRGSEDVRMRASALSIFGAALETNITGMGPDLVSNAVDLCINVLTLERDMEYSILRRAAILVILGFVHALNEAREAGRSLGFGLTDSSREVIQRTLSYVADTDNDGLVQRHARDVAESLKNWQLGSLLPQQDDTTVGLARLAGLSVNPGGSMSQASGKSRPRIEEVE</sequence>
<evidence type="ECO:0008006" key="6">
    <source>
        <dbReference type="Google" id="ProtNLM"/>
    </source>
</evidence>
<evidence type="ECO:0000256" key="1">
    <source>
        <dbReference type="ARBA" id="ARBA00005724"/>
    </source>
</evidence>
<dbReference type="InterPro" id="IPR016024">
    <property type="entry name" value="ARM-type_fold"/>
</dbReference>
<dbReference type="Pfam" id="PF10363">
    <property type="entry name" value="RTP1_C1"/>
    <property type="match status" value="1"/>
</dbReference>
<feature type="domain" description="RNA polymerase II assembly factor Rtp1 C-terminal" evidence="3">
    <location>
        <begin position="555"/>
        <end position="652"/>
    </location>
</feature>
<comment type="caution">
    <text evidence="4">The sequence shown here is derived from an EMBL/GenBank/DDBJ whole genome shotgun (WGS) entry which is preliminary data.</text>
</comment>
<dbReference type="InterPro" id="IPR019451">
    <property type="entry name" value="Rtp1_C1"/>
</dbReference>
<keyword evidence="5" id="KW-1185">Reference proteome</keyword>
<evidence type="ECO:0000313" key="4">
    <source>
        <dbReference type="EMBL" id="KAK2593396.1"/>
    </source>
</evidence>
<dbReference type="PANTHER" id="PTHR20959">
    <property type="entry name" value="TRANSPORT AND GOLGI ORGANIZATION PROTEIN 6 FAMILY MEMBER"/>
    <property type="match status" value="1"/>
</dbReference>
<dbReference type="Proteomes" id="UP001251528">
    <property type="component" value="Unassembled WGS sequence"/>
</dbReference>
<evidence type="ECO:0000259" key="3">
    <source>
        <dbReference type="Pfam" id="PF10363"/>
    </source>
</evidence>
<dbReference type="InterPro" id="IPR019414">
    <property type="entry name" value="Rtp1_C2"/>
</dbReference>
<evidence type="ECO:0000259" key="2">
    <source>
        <dbReference type="Pfam" id="PF10304"/>
    </source>
</evidence>
<gene>
    <name evidence="4" type="ORF">QQS21_008884</name>
</gene>
<accession>A0AAJ0FQS4</accession>
<evidence type="ECO:0000313" key="5">
    <source>
        <dbReference type="Proteomes" id="UP001251528"/>
    </source>
</evidence>
<comment type="similarity">
    <text evidence="1">Belongs to the Tango6 family.</text>
</comment>
<reference evidence="4" key="1">
    <citation type="submission" date="2023-06" db="EMBL/GenBank/DDBJ databases">
        <title>Conoideocrella luteorostrata (Hypocreales: Clavicipitaceae), a potential biocontrol fungus for elongate hemlock scale in United States Christmas tree production areas.</title>
        <authorList>
            <person name="Barrett H."/>
            <person name="Lovett B."/>
            <person name="Macias A.M."/>
            <person name="Stajich J.E."/>
            <person name="Kasson M.T."/>
        </authorList>
    </citation>
    <scope>NUCLEOTIDE SEQUENCE</scope>
    <source>
        <strain evidence="4">ARSEF 14590</strain>
    </source>
</reference>
<protein>
    <recommendedName>
        <fullName evidence="6">RNA polymerase II assembly factor Rtp1 C-terminal domain-containing protein</fullName>
    </recommendedName>
</protein>
<name>A0AAJ0FQS4_9HYPO</name>
<dbReference type="InterPro" id="IPR039600">
    <property type="entry name" value="TANGO6/Rtp1"/>
</dbReference>
<feature type="domain" description="RNA polymerase II assembly factor Rtp1 C-terminal" evidence="2">
    <location>
        <begin position="825"/>
        <end position="855"/>
    </location>
</feature>
<dbReference type="GO" id="GO:0009306">
    <property type="term" value="P:protein secretion"/>
    <property type="evidence" value="ECO:0007669"/>
    <property type="project" value="TreeGrafter"/>
</dbReference>
<organism evidence="4 5">
    <name type="scientific">Conoideocrella luteorostrata</name>
    <dbReference type="NCBI Taxonomy" id="1105319"/>
    <lineage>
        <taxon>Eukaryota</taxon>
        <taxon>Fungi</taxon>
        <taxon>Dikarya</taxon>
        <taxon>Ascomycota</taxon>
        <taxon>Pezizomycotina</taxon>
        <taxon>Sordariomycetes</taxon>
        <taxon>Hypocreomycetidae</taxon>
        <taxon>Hypocreales</taxon>
        <taxon>Clavicipitaceae</taxon>
        <taxon>Conoideocrella</taxon>
    </lineage>
</organism>
<dbReference type="SUPFAM" id="SSF48371">
    <property type="entry name" value="ARM repeat"/>
    <property type="match status" value="1"/>
</dbReference>
<dbReference type="EMBL" id="JASWJB010000213">
    <property type="protein sequence ID" value="KAK2593396.1"/>
    <property type="molecule type" value="Genomic_DNA"/>
</dbReference>
<dbReference type="PANTHER" id="PTHR20959:SF1">
    <property type="entry name" value="TRANSPORT AND GOLGI ORGANIZATION PROTEIN 6 HOMOLOG"/>
    <property type="match status" value="1"/>
</dbReference>
<dbReference type="AlphaFoldDB" id="A0AAJ0FQS4"/>